<reference evidence="6" key="1">
    <citation type="submission" date="2024-03" db="EMBL/GenBank/DDBJ databases">
        <title>Human intestinal bacterial collection.</title>
        <authorList>
            <person name="Pauvert C."/>
            <person name="Hitch T.C.A."/>
            <person name="Clavel T."/>
        </authorList>
    </citation>
    <scope>NUCLEOTIDE SEQUENCE [LARGE SCALE GENOMIC DNA]</scope>
    <source>
        <strain evidence="6">CLA-AA-H89B</strain>
    </source>
</reference>
<evidence type="ECO:0000313" key="7">
    <source>
        <dbReference type="Proteomes" id="UP001546774"/>
    </source>
</evidence>
<dbReference type="GO" id="GO:0032259">
    <property type="term" value="P:methylation"/>
    <property type="evidence" value="ECO:0007669"/>
    <property type="project" value="UniProtKB-KW"/>
</dbReference>
<comment type="pathway">
    <text evidence="5">Cofactor biosynthesis; adenosylcobalamin biosynthesis; cob(II)yrinate a,c-diamide from sirohydrochlorin (anaerobic route): step 6/10.</text>
</comment>
<dbReference type="PANTHER" id="PTHR35863">
    <property type="entry name" value="COBALT-PRECORRIN-5B C(1)-METHYLTRANSFERASE"/>
    <property type="match status" value="1"/>
</dbReference>
<organism evidence="6 7">
    <name type="scientific">Lachnospira intestinalis</name>
    <dbReference type="NCBI Taxonomy" id="3133158"/>
    <lineage>
        <taxon>Bacteria</taxon>
        <taxon>Bacillati</taxon>
        <taxon>Bacillota</taxon>
        <taxon>Clostridia</taxon>
        <taxon>Lachnospirales</taxon>
        <taxon>Lachnospiraceae</taxon>
        <taxon>Lachnospira</taxon>
    </lineage>
</organism>
<keyword evidence="2 5" id="KW-0489">Methyltransferase</keyword>
<proteinExistence type="inferred from homology"/>
<evidence type="ECO:0000256" key="2">
    <source>
        <dbReference type="ARBA" id="ARBA00022603"/>
    </source>
</evidence>
<keyword evidence="4 5" id="KW-0949">S-adenosyl-L-methionine</keyword>
<evidence type="ECO:0000313" key="6">
    <source>
        <dbReference type="EMBL" id="MEQ2554586.1"/>
    </source>
</evidence>
<accession>A0ABV1H4I7</accession>
<evidence type="ECO:0000256" key="5">
    <source>
        <dbReference type="HAMAP-Rule" id="MF_00787"/>
    </source>
</evidence>
<dbReference type="EMBL" id="JBBMFS010000004">
    <property type="protein sequence ID" value="MEQ2554586.1"/>
    <property type="molecule type" value="Genomic_DNA"/>
</dbReference>
<dbReference type="Pfam" id="PF01888">
    <property type="entry name" value="CbiD"/>
    <property type="match status" value="1"/>
</dbReference>
<dbReference type="SUPFAM" id="SSF111342">
    <property type="entry name" value="CbiD-like"/>
    <property type="match status" value="1"/>
</dbReference>
<evidence type="ECO:0000256" key="3">
    <source>
        <dbReference type="ARBA" id="ARBA00022679"/>
    </source>
</evidence>
<dbReference type="InterPro" id="IPR002748">
    <property type="entry name" value="CbiD"/>
</dbReference>
<comment type="catalytic activity">
    <reaction evidence="5">
        <text>Co-precorrin-5B + S-adenosyl-L-methionine = Co-precorrin-6A + S-adenosyl-L-homocysteine</text>
        <dbReference type="Rhea" id="RHEA:26285"/>
        <dbReference type="ChEBI" id="CHEBI:57856"/>
        <dbReference type="ChEBI" id="CHEBI:59789"/>
        <dbReference type="ChEBI" id="CHEBI:60063"/>
        <dbReference type="ChEBI" id="CHEBI:60064"/>
        <dbReference type="EC" id="2.1.1.195"/>
    </reaction>
</comment>
<dbReference type="HAMAP" id="MF_00787">
    <property type="entry name" value="CbiD"/>
    <property type="match status" value="1"/>
</dbReference>
<protein>
    <recommendedName>
        <fullName evidence="5">Cobalt-precorrin-5B C(1)-methyltransferase</fullName>
        <ecNumber evidence="5">2.1.1.195</ecNumber>
    </recommendedName>
    <alternativeName>
        <fullName evidence="5">Cobalt-precorrin-6A synthase</fullName>
    </alternativeName>
</protein>
<dbReference type="PIRSF" id="PIRSF026782">
    <property type="entry name" value="CbiD"/>
    <property type="match status" value="1"/>
</dbReference>
<evidence type="ECO:0000256" key="4">
    <source>
        <dbReference type="ARBA" id="ARBA00022691"/>
    </source>
</evidence>
<dbReference type="Gene3D" id="3.30.2110.10">
    <property type="entry name" value="CbiD-like"/>
    <property type="match status" value="1"/>
</dbReference>
<dbReference type="NCBIfam" id="TIGR00312">
    <property type="entry name" value="cbiD"/>
    <property type="match status" value="1"/>
</dbReference>
<sequence length="413" mass="44214">MAQMLERYVYKNQKKMRCGYTTGTCAAAAAKAAAQMLLSGRKVTEVSVRTPSDITLTLPVCEIQMKAHAVSCAVQKDSGDDPDITNKILIFAEVSYIHNNSNMNKSMDMTVKKCDTESERSDTAAVKPQIIVDGGVGIGRITKKGLARPVGAAAINPVPLKMIEAALKETAEAFGYEGGLQAVISAPQGVEIAKKTFNPQLGITGGISILGTSGIVEPMSEQALIDTIRTEMKMHLADGEQTLLITPGNYGQDFLHETLKIELKRSIKCSNFIGDTIDMGCELGAKGMLFVGHIGKLVKLGAGIMNTHSKMADGRMEILAACAVRAGAGIETVRNILDCVTTDAALELLKNEKILGKTMEQLMLRIDACLQKRGGDNMQIGAVVFSNEYGLLGKTEQADELLLKITADVSSEK</sequence>
<gene>
    <name evidence="5 6" type="primary">cbiD</name>
    <name evidence="6" type="ORF">WMO37_06060</name>
</gene>
<comment type="caution">
    <text evidence="6">The sequence shown here is derived from an EMBL/GenBank/DDBJ whole genome shotgun (WGS) entry which is preliminary data.</text>
</comment>
<name>A0ABV1H4I7_9FIRM</name>
<comment type="function">
    <text evidence="5">Catalyzes the methylation of C-1 in cobalt-precorrin-5B to form cobalt-precorrin-6A.</text>
</comment>
<dbReference type="PANTHER" id="PTHR35863:SF1">
    <property type="entry name" value="COBALT-PRECORRIN-5B C(1)-METHYLTRANSFERASE"/>
    <property type="match status" value="1"/>
</dbReference>
<dbReference type="Proteomes" id="UP001546774">
    <property type="component" value="Unassembled WGS sequence"/>
</dbReference>
<keyword evidence="1 5" id="KW-0169">Cobalamin biosynthesis</keyword>
<keyword evidence="3 5" id="KW-0808">Transferase</keyword>
<keyword evidence="7" id="KW-1185">Reference proteome</keyword>
<comment type="similarity">
    <text evidence="5">Belongs to the CbiD family.</text>
</comment>
<evidence type="ECO:0000256" key="1">
    <source>
        <dbReference type="ARBA" id="ARBA00022573"/>
    </source>
</evidence>
<dbReference type="InterPro" id="IPR036074">
    <property type="entry name" value="CbiD_sf"/>
</dbReference>
<dbReference type="GO" id="GO:0008168">
    <property type="term" value="F:methyltransferase activity"/>
    <property type="evidence" value="ECO:0007669"/>
    <property type="project" value="UniProtKB-KW"/>
</dbReference>
<dbReference type="EC" id="2.1.1.195" evidence="5"/>